<dbReference type="PROSITE" id="PS51918">
    <property type="entry name" value="RADICAL_SAM"/>
    <property type="match status" value="1"/>
</dbReference>
<dbReference type="InterPro" id="IPR006158">
    <property type="entry name" value="Cobalamin-bd"/>
</dbReference>
<evidence type="ECO:0000313" key="8">
    <source>
        <dbReference type="EMBL" id="MFC4353662.1"/>
    </source>
</evidence>
<reference evidence="9" key="1">
    <citation type="journal article" date="2019" name="Int. J. Syst. Evol. Microbiol.">
        <title>The Global Catalogue of Microorganisms (GCM) 10K type strain sequencing project: providing services to taxonomists for standard genome sequencing and annotation.</title>
        <authorList>
            <consortium name="The Broad Institute Genomics Platform"/>
            <consortium name="The Broad Institute Genome Sequencing Center for Infectious Disease"/>
            <person name="Wu L."/>
            <person name="Ma J."/>
        </authorList>
    </citation>
    <scope>NUCLEOTIDE SEQUENCE [LARGE SCALE GENOMIC DNA]</scope>
    <source>
        <strain evidence="9">CCUG 50353</strain>
    </source>
</reference>
<dbReference type="Proteomes" id="UP001595733">
    <property type="component" value="Unassembled WGS sequence"/>
</dbReference>
<protein>
    <submittedName>
        <fullName evidence="8">DUF4080 domain-containing protein</fullName>
    </submittedName>
</protein>
<proteinExistence type="predicted"/>
<dbReference type="InterPro" id="IPR025288">
    <property type="entry name" value="DUF4080"/>
</dbReference>
<name>A0ABV8UQU1_9BACL</name>
<keyword evidence="2" id="KW-0949">S-adenosyl-L-methionine</keyword>
<keyword evidence="3" id="KW-0479">Metal-binding</keyword>
<dbReference type="InterPro" id="IPR058240">
    <property type="entry name" value="rSAM_sf"/>
</dbReference>
<dbReference type="Gene3D" id="3.40.50.280">
    <property type="entry name" value="Cobalamin-binding domain"/>
    <property type="match status" value="1"/>
</dbReference>
<dbReference type="PROSITE" id="PS51332">
    <property type="entry name" value="B12_BINDING"/>
    <property type="match status" value="1"/>
</dbReference>
<dbReference type="RefSeq" id="WP_378139273.1">
    <property type="nucleotide sequence ID" value="NZ_JBHSEF010000008.1"/>
</dbReference>
<evidence type="ECO:0000256" key="2">
    <source>
        <dbReference type="ARBA" id="ARBA00022691"/>
    </source>
</evidence>
<organism evidence="8 9">
    <name type="scientific">Chryseomicrobium palamuruense</name>
    <dbReference type="NCBI Taxonomy" id="682973"/>
    <lineage>
        <taxon>Bacteria</taxon>
        <taxon>Bacillati</taxon>
        <taxon>Bacillota</taxon>
        <taxon>Bacilli</taxon>
        <taxon>Bacillales</taxon>
        <taxon>Caryophanaceae</taxon>
        <taxon>Chryseomicrobium</taxon>
    </lineage>
</organism>
<evidence type="ECO:0000259" key="7">
    <source>
        <dbReference type="PROSITE" id="PS51918"/>
    </source>
</evidence>
<keyword evidence="9" id="KW-1185">Reference proteome</keyword>
<dbReference type="InterPro" id="IPR007197">
    <property type="entry name" value="rSAM"/>
</dbReference>
<dbReference type="SFLD" id="SFLDS00029">
    <property type="entry name" value="Radical_SAM"/>
    <property type="match status" value="1"/>
</dbReference>
<evidence type="ECO:0000256" key="4">
    <source>
        <dbReference type="ARBA" id="ARBA00023004"/>
    </source>
</evidence>
<dbReference type="Pfam" id="PF04055">
    <property type="entry name" value="Radical_SAM"/>
    <property type="match status" value="1"/>
</dbReference>
<dbReference type="SFLD" id="SFLDG01082">
    <property type="entry name" value="B12-binding_domain_containing"/>
    <property type="match status" value="1"/>
</dbReference>
<keyword evidence="4" id="KW-0408">Iron</keyword>
<dbReference type="CDD" id="cd02068">
    <property type="entry name" value="radical_SAM_B12_BD"/>
    <property type="match status" value="1"/>
</dbReference>
<dbReference type="EMBL" id="JBHSEF010000008">
    <property type="protein sequence ID" value="MFC4353662.1"/>
    <property type="molecule type" value="Genomic_DNA"/>
</dbReference>
<dbReference type="Gene3D" id="3.80.30.20">
    <property type="entry name" value="tm_1862 like domain"/>
    <property type="match status" value="1"/>
</dbReference>
<dbReference type="SFLD" id="SFLDG01123">
    <property type="entry name" value="methyltransferase_(Class_B)"/>
    <property type="match status" value="1"/>
</dbReference>
<dbReference type="SUPFAM" id="SSF102114">
    <property type="entry name" value="Radical SAM enzymes"/>
    <property type="match status" value="1"/>
</dbReference>
<evidence type="ECO:0000256" key="5">
    <source>
        <dbReference type="ARBA" id="ARBA00023014"/>
    </source>
</evidence>
<dbReference type="Pfam" id="PF02310">
    <property type="entry name" value="B12-binding"/>
    <property type="match status" value="1"/>
</dbReference>
<comment type="caution">
    <text evidence="8">The sequence shown here is derived from an EMBL/GenBank/DDBJ whole genome shotgun (WGS) entry which is preliminary data.</text>
</comment>
<dbReference type="InterPro" id="IPR006638">
    <property type="entry name" value="Elp3/MiaA/NifB-like_rSAM"/>
</dbReference>
<sequence>MNTLLTTLNAKYIHTNLAIRHLAAYVGTYFDIAIKEFTIKDPTLSIVSDIYQHKPAILGFSCYIWNIEETIKVIRLYKTISPQTTIVLGGPEVSYDTDKWIKDYPEIDFIVVGEGEEAFKQFLEYRAGERELNEVAGIAYLLEGAYKIHMLPPKLDLRTSPSPYLFEQDKDSFAKRITYIETSRGCPFSCQFCLSSIEVGVRYFAREHVKEDIRYLMDNGARVIKFVDRTFNISRSYAMEMFEFLINEHQPGVVFQFEITADIMRPEVIEYLNTHAPPGLFRFEIGVQSTNDLTNDLVKRRQNFEKLKRTVTMVKEGGKIDQHLDLIAGLPEEDYQSFKKTFNDVFAMRPEELQLGFLKLLRGTGLRIDAEKYGYQFVDQAPYEIVGNSVLSFEDIVRIKQVEDILEKYWNSQKFTRSIEYIVTDLFETPFDFFQEYGTYWDSHNWSRIGHQFDDLFIRLQAFLASCGINTDLALSYMKLDYLSHQKFIPRNVWWTETVTPELRTVLLKEVLQSIKHYPELSKQGLLERDLFKKAYVTEMDGRVVGKEQGPVPVLYLFDKDQTILSLDA</sequence>
<keyword evidence="5" id="KW-0411">Iron-sulfur</keyword>
<evidence type="ECO:0000259" key="6">
    <source>
        <dbReference type="PROSITE" id="PS51332"/>
    </source>
</evidence>
<accession>A0ABV8UQU1</accession>
<gene>
    <name evidence="8" type="ORF">ACFO0S_01115</name>
</gene>
<dbReference type="InterPro" id="IPR034466">
    <property type="entry name" value="Methyltransferase_Class_B"/>
</dbReference>
<dbReference type="PANTHER" id="PTHR43409:SF16">
    <property type="entry name" value="SLR0320 PROTEIN"/>
    <property type="match status" value="1"/>
</dbReference>
<dbReference type="CDD" id="cd01335">
    <property type="entry name" value="Radical_SAM"/>
    <property type="match status" value="1"/>
</dbReference>
<evidence type="ECO:0000256" key="3">
    <source>
        <dbReference type="ARBA" id="ARBA00022723"/>
    </source>
</evidence>
<evidence type="ECO:0000313" key="9">
    <source>
        <dbReference type="Proteomes" id="UP001595733"/>
    </source>
</evidence>
<dbReference type="InterPro" id="IPR023404">
    <property type="entry name" value="rSAM_horseshoe"/>
</dbReference>
<feature type="domain" description="Radical SAM core" evidence="7">
    <location>
        <begin position="172"/>
        <end position="403"/>
    </location>
</feature>
<dbReference type="InterPro" id="IPR051198">
    <property type="entry name" value="BchE-like"/>
</dbReference>
<evidence type="ECO:0000256" key="1">
    <source>
        <dbReference type="ARBA" id="ARBA00001966"/>
    </source>
</evidence>
<comment type="cofactor">
    <cofactor evidence="1">
        <name>[4Fe-4S] cluster</name>
        <dbReference type="ChEBI" id="CHEBI:49883"/>
    </cofactor>
</comment>
<feature type="domain" description="B12-binding" evidence="6">
    <location>
        <begin position="1"/>
        <end position="133"/>
    </location>
</feature>
<dbReference type="PANTHER" id="PTHR43409">
    <property type="entry name" value="ANAEROBIC MAGNESIUM-PROTOPORPHYRIN IX MONOMETHYL ESTER CYCLASE-RELATED"/>
    <property type="match status" value="1"/>
</dbReference>
<dbReference type="SMART" id="SM00729">
    <property type="entry name" value="Elp3"/>
    <property type="match status" value="1"/>
</dbReference>
<dbReference type="Pfam" id="PF13311">
    <property type="entry name" value="DUF4080"/>
    <property type="match status" value="1"/>
</dbReference>